<reference evidence="2" key="1">
    <citation type="journal article" date="2014" name="Front. Microbiol.">
        <title>High frequency of phylogenetically diverse reductive dehalogenase-homologous genes in deep subseafloor sedimentary metagenomes.</title>
        <authorList>
            <person name="Kawai M."/>
            <person name="Futagami T."/>
            <person name="Toyoda A."/>
            <person name="Takaki Y."/>
            <person name="Nishi S."/>
            <person name="Hori S."/>
            <person name="Arai W."/>
            <person name="Tsubouchi T."/>
            <person name="Morono Y."/>
            <person name="Uchiyama I."/>
            <person name="Ito T."/>
            <person name="Fujiyama A."/>
            <person name="Inagaki F."/>
            <person name="Takami H."/>
        </authorList>
    </citation>
    <scope>NUCLEOTIDE SEQUENCE</scope>
    <source>
        <strain evidence="2">Expedition CK06-06</strain>
    </source>
</reference>
<dbReference type="SUPFAM" id="SSF56176">
    <property type="entry name" value="FAD-binding/transporter-associated domain-like"/>
    <property type="match status" value="1"/>
</dbReference>
<evidence type="ECO:0000313" key="2">
    <source>
        <dbReference type="EMBL" id="GAH08332.1"/>
    </source>
</evidence>
<dbReference type="InterPro" id="IPR016169">
    <property type="entry name" value="FAD-bd_PCMH_sub2"/>
</dbReference>
<dbReference type="GO" id="GO:0071949">
    <property type="term" value="F:FAD binding"/>
    <property type="evidence" value="ECO:0007669"/>
    <property type="project" value="InterPro"/>
</dbReference>
<accession>X1CKS6</accession>
<dbReference type="EMBL" id="BART01032194">
    <property type="protein sequence ID" value="GAH08332.1"/>
    <property type="molecule type" value="Genomic_DNA"/>
</dbReference>
<dbReference type="AlphaFoldDB" id="X1CKS6"/>
<dbReference type="Pfam" id="PF01565">
    <property type="entry name" value="FAD_binding_4"/>
    <property type="match status" value="1"/>
</dbReference>
<feature type="non-terminal residue" evidence="2">
    <location>
        <position position="181"/>
    </location>
</feature>
<name>X1CKS6_9ZZZZ</name>
<dbReference type="InterPro" id="IPR006094">
    <property type="entry name" value="Oxid_FAD_bind_N"/>
</dbReference>
<evidence type="ECO:0000259" key="1">
    <source>
        <dbReference type="PROSITE" id="PS51387"/>
    </source>
</evidence>
<comment type="caution">
    <text evidence="2">The sequence shown here is derived from an EMBL/GenBank/DDBJ whole genome shotgun (WGS) entry which is preliminary data.</text>
</comment>
<dbReference type="PANTHER" id="PTHR42934:SF2">
    <property type="entry name" value="GLYCOLATE OXIDASE SUBUNIT GLCD"/>
    <property type="match status" value="1"/>
</dbReference>
<sequence>MSQIYNKISETLFQKFEEIVGKNYFFVGEEHKWAYTFGSTMIEPEWIPELILIPQNSEQISEILKLANKNKIPVTPRGSRTSLSAGPLTPYGGIILDLSTMKKVISIDIENNLVEVEPGVICDELNEKLKPYGYFFPPDPGSSSVATIGGMVATNAGGVQAFKYGVTQNYVLFLEVIFAAC</sequence>
<feature type="domain" description="FAD-binding PCMH-type" evidence="1">
    <location>
        <begin position="39"/>
        <end position="181"/>
    </location>
</feature>
<dbReference type="InterPro" id="IPR036318">
    <property type="entry name" value="FAD-bd_PCMH-like_sf"/>
</dbReference>
<gene>
    <name evidence="2" type="ORF">S01H4_55716</name>
</gene>
<dbReference type="Gene3D" id="3.30.465.10">
    <property type="match status" value="1"/>
</dbReference>
<dbReference type="PROSITE" id="PS51387">
    <property type="entry name" value="FAD_PCMH"/>
    <property type="match status" value="1"/>
</dbReference>
<dbReference type="InterPro" id="IPR016166">
    <property type="entry name" value="FAD-bd_PCMH"/>
</dbReference>
<proteinExistence type="predicted"/>
<protein>
    <recommendedName>
        <fullName evidence="1">FAD-binding PCMH-type domain-containing protein</fullName>
    </recommendedName>
</protein>
<organism evidence="2">
    <name type="scientific">marine sediment metagenome</name>
    <dbReference type="NCBI Taxonomy" id="412755"/>
    <lineage>
        <taxon>unclassified sequences</taxon>
        <taxon>metagenomes</taxon>
        <taxon>ecological metagenomes</taxon>
    </lineage>
</organism>
<dbReference type="InterPro" id="IPR051914">
    <property type="entry name" value="FAD-linked_OxidoTrans_Type4"/>
</dbReference>
<dbReference type="PANTHER" id="PTHR42934">
    <property type="entry name" value="GLYCOLATE OXIDASE SUBUNIT GLCD"/>
    <property type="match status" value="1"/>
</dbReference>